<evidence type="ECO:0000313" key="2">
    <source>
        <dbReference type="Proteomes" id="UP001238467"/>
    </source>
</evidence>
<evidence type="ECO:0008006" key="3">
    <source>
        <dbReference type="Google" id="ProtNLM"/>
    </source>
</evidence>
<dbReference type="InterPro" id="IPR011008">
    <property type="entry name" value="Dimeric_a/b-barrel"/>
</dbReference>
<protein>
    <recommendedName>
        <fullName evidence="3">EthD domain-containing protein</fullName>
    </recommendedName>
</protein>
<gene>
    <name evidence="1" type="ORF">J2S76_001134</name>
</gene>
<name>A0ABU0DE62_9HYPH</name>
<dbReference type="Proteomes" id="UP001238467">
    <property type="component" value="Unassembled WGS sequence"/>
</dbReference>
<reference evidence="1 2" key="1">
    <citation type="submission" date="2023-07" db="EMBL/GenBank/DDBJ databases">
        <title>Genomic Encyclopedia of Type Strains, Phase IV (KMG-IV): sequencing the most valuable type-strain genomes for metagenomic binning, comparative biology and taxonomic classification.</title>
        <authorList>
            <person name="Goeker M."/>
        </authorList>
    </citation>
    <scope>NUCLEOTIDE SEQUENCE [LARGE SCALE GENOMIC DNA]</scope>
    <source>
        <strain evidence="1 2">DSM 1277</strain>
    </source>
</reference>
<dbReference type="Gene3D" id="3.30.70.100">
    <property type="match status" value="1"/>
</dbReference>
<dbReference type="RefSeq" id="WP_307058345.1">
    <property type="nucleotide sequence ID" value="NZ_JAUSUH010000002.1"/>
</dbReference>
<sequence>MTPAPEWEDDFNRWYDTHHIPIRMAAPGFLGAQRYRNVEGPAYLAVYDMQTPEALKTPDYLRIKQNPSEQTNWMLANVGDFTRYTGELISWQQRPDVEDDRVLDSAYLYAVFFSVPAEHEEAFNAWYVEDHVPLLLGCEHWLGCRRYRIVDGHPAAFTHMALHHLADLAALQSRAREAARATPWRAKLAAEPWFKGHYAVFSRHGAAFRATPTV</sequence>
<evidence type="ECO:0000313" key="1">
    <source>
        <dbReference type="EMBL" id="MDQ0346717.1"/>
    </source>
</evidence>
<accession>A0ABU0DE62</accession>
<organism evidence="1 2">
    <name type="scientific">Ancylobacter vacuolatus</name>
    <dbReference type="NCBI Taxonomy" id="223389"/>
    <lineage>
        <taxon>Bacteria</taxon>
        <taxon>Pseudomonadati</taxon>
        <taxon>Pseudomonadota</taxon>
        <taxon>Alphaproteobacteria</taxon>
        <taxon>Hyphomicrobiales</taxon>
        <taxon>Xanthobacteraceae</taxon>
        <taxon>Ancylobacter</taxon>
    </lineage>
</organism>
<dbReference type="SUPFAM" id="SSF54909">
    <property type="entry name" value="Dimeric alpha+beta barrel"/>
    <property type="match status" value="2"/>
</dbReference>
<dbReference type="EMBL" id="JAUSUH010000002">
    <property type="protein sequence ID" value="MDQ0346717.1"/>
    <property type="molecule type" value="Genomic_DNA"/>
</dbReference>
<comment type="caution">
    <text evidence="1">The sequence shown here is derived from an EMBL/GenBank/DDBJ whole genome shotgun (WGS) entry which is preliminary data.</text>
</comment>
<keyword evidence="2" id="KW-1185">Reference proteome</keyword>
<proteinExistence type="predicted"/>